<feature type="domain" description="PDZ" evidence="8">
    <location>
        <begin position="353"/>
        <end position="432"/>
    </location>
</feature>
<evidence type="ECO:0000313" key="10">
    <source>
        <dbReference type="Proteomes" id="UP001199525"/>
    </source>
</evidence>
<keyword evidence="5 7" id="KW-0472">Membrane</keyword>
<organism evidence="9 10">
    <name type="scientific">Nostoc favosum CHAB5714</name>
    <dbReference type="NCBI Taxonomy" id="2780399"/>
    <lineage>
        <taxon>Bacteria</taxon>
        <taxon>Bacillati</taxon>
        <taxon>Cyanobacteriota</taxon>
        <taxon>Cyanophyceae</taxon>
        <taxon>Nostocales</taxon>
        <taxon>Nostocaceae</taxon>
        <taxon>Nostoc</taxon>
        <taxon>Nostoc favosum</taxon>
    </lineage>
</organism>
<feature type="transmembrane region" description="Helical" evidence="7">
    <location>
        <begin position="125"/>
        <end position="148"/>
    </location>
</feature>
<feature type="transmembrane region" description="Helical" evidence="7">
    <location>
        <begin position="101"/>
        <end position="119"/>
    </location>
</feature>
<feature type="region of interest" description="Disordered" evidence="6">
    <location>
        <begin position="206"/>
        <end position="228"/>
    </location>
</feature>
<keyword evidence="4 7" id="KW-1133">Transmembrane helix</keyword>
<sequence>MSTSRYASFGKRFVAIFSDGILLQLLFFIAFGQALSQIDNPKAILYYVFTTLFAWAYFASMESSLIQGTFGKRLLGIIVTDIDGNKISFARATARYFSKSFFVLIWIVAGLIAVMAASTENQNSPYLVLAGLLFIIGLLILFIGYLMAAFTPQKQALHDIIARCLVVNGSGQSVTIPWKPLIGLAIAAILAGRVIAQIPGGDKAITPPPDLDSTITPSSSPTPTNITSSDCASKTNNIFGLELTEANTDINGNWKLEFAGGVIQHVGYLSMKDSSGIMVVQLPNDQGGTETIRQNMKLCSSAKGLVLLGENPIDVDTNQTSPTYAPDNFIIARGVNGEIFRNYSRHSNNNVVESPVERKFLGYSSIGIEMAELNSEVRVQAVENNSNAQKAGLQPGDIILSIDGKQVNRVSEVQELIKSSLLDSTLNFEIDRNGQNNSLSVTAGCCVPPEQP</sequence>
<dbReference type="Pfam" id="PF06271">
    <property type="entry name" value="RDD"/>
    <property type="match status" value="1"/>
</dbReference>
<dbReference type="SUPFAM" id="SSF50156">
    <property type="entry name" value="PDZ domain-like"/>
    <property type="match status" value="1"/>
</dbReference>
<comment type="subcellular location">
    <subcellularLocation>
        <location evidence="1">Cell membrane</location>
        <topology evidence="1">Multi-pass membrane protein</topology>
    </subcellularLocation>
</comment>
<feature type="transmembrane region" description="Helical" evidence="7">
    <location>
        <begin position="43"/>
        <end position="60"/>
    </location>
</feature>
<proteinExistence type="predicted"/>
<keyword evidence="3 7" id="KW-0812">Transmembrane</keyword>
<dbReference type="RefSeq" id="WP_229485465.1">
    <property type="nucleotide sequence ID" value="NZ_JAIVFQ010000017.1"/>
</dbReference>
<accession>A0ABS8I9M0</accession>
<dbReference type="PANTHER" id="PTHR36115:SF4">
    <property type="entry name" value="MEMBRANE PROTEIN"/>
    <property type="match status" value="1"/>
</dbReference>
<dbReference type="Pfam" id="PF13180">
    <property type="entry name" value="PDZ_2"/>
    <property type="match status" value="1"/>
</dbReference>
<name>A0ABS8I9M0_9NOSO</name>
<feature type="compositionally biased region" description="Low complexity" evidence="6">
    <location>
        <begin position="211"/>
        <end position="228"/>
    </location>
</feature>
<keyword evidence="2" id="KW-1003">Cell membrane</keyword>
<dbReference type="InterPro" id="IPR036034">
    <property type="entry name" value="PDZ_sf"/>
</dbReference>
<evidence type="ECO:0000256" key="3">
    <source>
        <dbReference type="ARBA" id="ARBA00022692"/>
    </source>
</evidence>
<dbReference type="Gene3D" id="2.30.42.10">
    <property type="match status" value="1"/>
</dbReference>
<dbReference type="InterPro" id="IPR001478">
    <property type="entry name" value="PDZ"/>
</dbReference>
<dbReference type="EMBL" id="JAIVFQ010000017">
    <property type="protein sequence ID" value="MCC5600389.1"/>
    <property type="molecule type" value="Genomic_DNA"/>
</dbReference>
<evidence type="ECO:0000256" key="2">
    <source>
        <dbReference type="ARBA" id="ARBA00022475"/>
    </source>
</evidence>
<evidence type="ECO:0000259" key="8">
    <source>
        <dbReference type="PROSITE" id="PS50106"/>
    </source>
</evidence>
<protein>
    <submittedName>
        <fullName evidence="9">RDD family protein</fullName>
    </submittedName>
</protein>
<comment type="caution">
    <text evidence="9">The sequence shown here is derived from an EMBL/GenBank/DDBJ whole genome shotgun (WGS) entry which is preliminary data.</text>
</comment>
<dbReference type="PANTHER" id="PTHR36115">
    <property type="entry name" value="PROLINE-RICH ANTIGEN HOMOLOG-RELATED"/>
    <property type="match status" value="1"/>
</dbReference>
<dbReference type="Proteomes" id="UP001199525">
    <property type="component" value="Unassembled WGS sequence"/>
</dbReference>
<reference evidence="9 10" key="1">
    <citation type="journal article" date="2021" name="Microorganisms">
        <title>Genome Evolution of Filamentous Cyanobacterium Nostoc Species: From Facultative Symbiosis to Free Living.</title>
        <authorList>
            <person name="Huo D."/>
            <person name="Li H."/>
            <person name="Cai F."/>
            <person name="Guo X."/>
            <person name="Qiao Z."/>
            <person name="Wang W."/>
            <person name="Yu G."/>
            <person name="Li R."/>
        </authorList>
    </citation>
    <scope>NUCLEOTIDE SEQUENCE [LARGE SCALE GENOMIC DNA]</scope>
    <source>
        <strain evidence="9 10">CHAB 5714</strain>
    </source>
</reference>
<gene>
    <name evidence="9" type="ORF">LC586_14440</name>
</gene>
<evidence type="ECO:0000256" key="5">
    <source>
        <dbReference type="ARBA" id="ARBA00023136"/>
    </source>
</evidence>
<evidence type="ECO:0000256" key="6">
    <source>
        <dbReference type="SAM" id="MobiDB-lite"/>
    </source>
</evidence>
<evidence type="ECO:0000256" key="1">
    <source>
        <dbReference type="ARBA" id="ARBA00004651"/>
    </source>
</evidence>
<dbReference type="SMART" id="SM00228">
    <property type="entry name" value="PDZ"/>
    <property type="match status" value="1"/>
</dbReference>
<evidence type="ECO:0000256" key="4">
    <source>
        <dbReference type="ARBA" id="ARBA00022989"/>
    </source>
</evidence>
<feature type="transmembrane region" description="Helical" evidence="7">
    <location>
        <begin position="12"/>
        <end position="31"/>
    </location>
</feature>
<dbReference type="PROSITE" id="PS50106">
    <property type="entry name" value="PDZ"/>
    <property type="match status" value="1"/>
</dbReference>
<evidence type="ECO:0000256" key="7">
    <source>
        <dbReference type="SAM" id="Phobius"/>
    </source>
</evidence>
<dbReference type="InterPro" id="IPR010432">
    <property type="entry name" value="RDD"/>
</dbReference>
<dbReference type="InterPro" id="IPR051791">
    <property type="entry name" value="Pra-immunoreactive"/>
</dbReference>
<evidence type="ECO:0000313" key="9">
    <source>
        <dbReference type="EMBL" id="MCC5600389.1"/>
    </source>
</evidence>
<keyword evidence="10" id="KW-1185">Reference proteome</keyword>